<keyword evidence="2" id="KW-1185">Reference proteome</keyword>
<dbReference type="PANTHER" id="PTHR23409">
    <property type="entry name" value="RIBONUCLEOSIDE-DIPHOSPHATE REDUCTASE SMALL CHAIN"/>
    <property type="match status" value="1"/>
</dbReference>
<protein>
    <submittedName>
        <fullName evidence="1">Uncharacterized protein</fullName>
    </submittedName>
</protein>
<proteinExistence type="predicted"/>
<evidence type="ECO:0000313" key="1">
    <source>
        <dbReference type="EMBL" id="RDX93778.1"/>
    </source>
</evidence>
<dbReference type="Gene3D" id="1.10.620.20">
    <property type="entry name" value="Ribonucleotide Reductase, subunit A"/>
    <property type="match status" value="1"/>
</dbReference>
<sequence>MPTLYKPYTSFIILTTHLYSPTLPADMGTLQEGRGFILDNGGGGPLSGPLPMELSHRWGAIFHNSCDCSFFAIGDGIILENLASKFIKEVQVPEVRAFYRFQIAMENVHSECTSSCLIPTSKTLHKRSTSSAIVPTDMGTLEEGRGFILDVGGGGPLSGHLAVELSDRCVFTIGDDIILKNLASRFMNEVQPWRTSTLRCAASCLIPKSKTLLKRSTSSTPLITSLLSPSLEKLLCHLLAIKPRSIGRGLERGPPPRRPK</sequence>
<dbReference type="STRING" id="157652.A0A371GTA4"/>
<dbReference type="PANTHER" id="PTHR23409:SF18">
    <property type="entry name" value="RIBONUCLEOSIDE-DIPHOSPHATE REDUCTASE SUBUNIT M2"/>
    <property type="match status" value="1"/>
</dbReference>
<dbReference type="GO" id="GO:0009263">
    <property type="term" value="P:deoxyribonucleotide biosynthetic process"/>
    <property type="evidence" value="ECO:0007669"/>
    <property type="project" value="InterPro"/>
</dbReference>
<dbReference type="EMBL" id="QJKJ01004531">
    <property type="protein sequence ID" value="RDX93778.1"/>
    <property type="molecule type" value="Genomic_DNA"/>
</dbReference>
<dbReference type="InterPro" id="IPR000358">
    <property type="entry name" value="RNR_small_fam"/>
</dbReference>
<dbReference type="Proteomes" id="UP000257109">
    <property type="component" value="Unassembled WGS sequence"/>
</dbReference>
<feature type="non-terminal residue" evidence="1">
    <location>
        <position position="1"/>
    </location>
</feature>
<dbReference type="InterPro" id="IPR012348">
    <property type="entry name" value="RNR-like"/>
</dbReference>
<organism evidence="1 2">
    <name type="scientific">Mucuna pruriens</name>
    <name type="common">Velvet bean</name>
    <name type="synonym">Dolichos pruriens</name>
    <dbReference type="NCBI Taxonomy" id="157652"/>
    <lineage>
        <taxon>Eukaryota</taxon>
        <taxon>Viridiplantae</taxon>
        <taxon>Streptophyta</taxon>
        <taxon>Embryophyta</taxon>
        <taxon>Tracheophyta</taxon>
        <taxon>Spermatophyta</taxon>
        <taxon>Magnoliopsida</taxon>
        <taxon>eudicotyledons</taxon>
        <taxon>Gunneridae</taxon>
        <taxon>Pentapetalae</taxon>
        <taxon>rosids</taxon>
        <taxon>fabids</taxon>
        <taxon>Fabales</taxon>
        <taxon>Fabaceae</taxon>
        <taxon>Papilionoideae</taxon>
        <taxon>50 kb inversion clade</taxon>
        <taxon>NPAAA clade</taxon>
        <taxon>indigoferoid/millettioid clade</taxon>
        <taxon>Phaseoleae</taxon>
        <taxon>Mucuna</taxon>
    </lineage>
</organism>
<gene>
    <name evidence="1" type="ORF">CR513_23912</name>
</gene>
<reference evidence="1" key="1">
    <citation type="submission" date="2018-05" db="EMBL/GenBank/DDBJ databases">
        <title>Draft genome of Mucuna pruriens seed.</title>
        <authorList>
            <person name="Nnadi N.E."/>
            <person name="Vos R."/>
            <person name="Hasami M.H."/>
            <person name="Devisetty U.K."/>
            <person name="Aguiy J.C."/>
        </authorList>
    </citation>
    <scope>NUCLEOTIDE SEQUENCE [LARGE SCALE GENOMIC DNA]</scope>
    <source>
        <strain evidence="1">JCA_2017</strain>
    </source>
</reference>
<dbReference type="SUPFAM" id="SSF47240">
    <property type="entry name" value="Ferritin-like"/>
    <property type="match status" value="1"/>
</dbReference>
<dbReference type="GO" id="GO:0016491">
    <property type="term" value="F:oxidoreductase activity"/>
    <property type="evidence" value="ECO:0007669"/>
    <property type="project" value="InterPro"/>
</dbReference>
<accession>A0A371GTA4</accession>
<name>A0A371GTA4_MUCPR</name>
<evidence type="ECO:0000313" key="2">
    <source>
        <dbReference type="Proteomes" id="UP000257109"/>
    </source>
</evidence>
<dbReference type="AlphaFoldDB" id="A0A371GTA4"/>
<dbReference type="InterPro" id="IPR009078">
    <property type="entry name" value="Ferritin-like_SF"/>
</dbReference>
<comment type="caution">
    <text evidence="1">The sequence shown here is derived from an EMBL/GenBank/DDBJ whole genome shotgun (WGS) entry which is preliminary data.</text>
</comment>
<dbReference type="Pfam" id="PF00268">
    <property type="entry name" value="Ribonuc_red_sm"/>
    <property type="match status" value="1"/>
</dbReference>